<evidence type="ECO:0000256" key="5">
    <source>
        <dbReference type="ARBA" id="ARBA00022630"/>
    </source>
</evidence>
<evidence type="ECO:0000256" key="7">
    <source>
        <dbReference type="ARBA" id="ARBA00023002"/>
    </source>
</evidence>
<keyword evidence="16" id="KW-0521">NADP</keyword>
<dbReference type="Gene3D" id="3.30.390.30">
    <property type="match status" value="1"/>
</dbReference>
<keyword evidence="20" id="KW-1185">Reference proteome</keyword>
<evidence type="ECO:0000313" key="20">
    <source>
        <dbReference type="Proteomes" id="UP000054107"/>
    </source>
</evidence>
<feature type="binding site" evidence="13">
    <location>
        <begin position="187"/>
        <end position="194"/>
    </location>
    <ligand>
        <name>NAD(+)</name>
        <dbReference type="ChEBI" id="CHEBI:57540"/>
    </ligand>
</feature>
<dbReference type="InterPro" id="IPR016156">
    <property type="entry name" value="FAD/NAD-linked_Rdtase_dimer_sf"/>
</dbReference>
<keyword evidence="6 13" id="KW-0274">FAD</keyword>
<dbReference type="PANTHER" id="PTHR42737:SF2">
    <property type="entry name" value="GLUTATHIONE REDUCTASE"/>
    <property type="match status" value="1"/>
</dbReference>
<feature type="binding site" evidence="13">
    <location>
        <position position="60"/>
    </location>
    <ligand>
        <name>FAD</name>
        <dbReference type="ChEBI" id="CHEBI:57692"/>
    </ligand>
</feature>
<reference evidence="19 20" key="1">
    <citation type="submission" date="2014-09" db="EMBL/GenBank/DDBJ databases">
        <authorList>
            <person name="Ellenberger Sabrina"/>
        </authorList>
    </citation>
    <scope>NUCLEOTIDE SEQUENCE [LARGE SCALE GENOMIC DNA]</scope>
    <source>
        <strain evidence="19 20">CBS 412.66</strain>
    </source>
</reference>
<feature type="disulfide bond" description="Redox-active" evidence="14">
    <location>
        <begin position="51"/>
        <end position="56"/>
    </location>
</feature>
<dbReference type="EC" id="1.8.1.7" evidence="3 16"/>
<comment type="subunit">
    <text evidence="2">Homodimer.</text>
</comment>
<dbReference type="InterPro" id="IPR004099">
    <property type="entry name" value="Pyr_nucl-diS_OxRdtase_dimer"/>
</dbReference>
<protein>
    <recommendedName>
        <fullName evidence="4 16">Glutathione reductase</fullName>
        <ecNumber evidence="3 16">1.8.1.7</ecNumber>
    </recommendedName>
</protein>
<evidence type="ECO:0000256" key="16">
    <source>
        <dbReference type="RuleBase" id="RU365016"/>
    </source>
</evidence>
<dbReference type="GO" id="GO:0006749">
    <property type="term" value="P:glutathione metabolic process"/>
    <property type="evidence" value="ECO:0007669"/>
    <property type="project" value="InterPro"/>
</dbReference>
<comment type="cofactor">
    <cofactor evidence="13">
        <name>FAD</name>
        <dbReference type="ChEBI" id="CHEBI:57692"/>
    </cofactor>
    <text evidence="13">Binds 1 FAD per subunit.</text>
</comment>
<dbReference type="Gene3D" id="3.50.50.60">
    <property type="entry name" value="FAD/NAD(P)-binding domain"/>
    <property type="match status" value="2"/>
</dbReference>
<dbReference type="AlphaFoldDB" id="A0A0B7N4Q4"/>
<evidence type="ECO:0000256" key="9">
    <source>
        <dbReference type="ARBA" id="ARBA00023284"/>
    </source>
</evidence>
<dbReference type="PIRSF" id="PIRSF000350">
    <property type="entry name" value="Mercury_reductase_MerA"/>
    <property type="match status" value="1"/>
</dbReference>
<dbReference type="InterPro" id="IPR046952">
    <property type="entry name" value="GSHR/TRXR-like"/>
</dbReference>
<comment type="similarity">
    <text evidence="1 15">Belongs to the class-I pyridine nucleotide-disulfide oxidoreductase family.</text>
</comment>
<dbReference type="FunFam" id="3.30.390.30:FF:000003">
    <property type="entry name" value="Glutathione reductase"/>
    <property type="match status" value="1"/>
</dbReference>
<dbReference type="GO" id="GO:0004362">
    <property type="term" value="F:glutathione-disulfide reductase (NADPH) activity"/>
    <property type="evidence" value="ECO:0007669"/>
    <property type="project" value="UniProtKB-EC"/>
</dbReference>
<name>A0A0B7N4Q4_9FUNG</name>
<dbReference type="PROSITE" id="PS00076">
    <property type="entry name" value="PYRIDINE_REDOX_1"/>
    <property type="match status" value="1"/>
</dbReference>
<dbReference type="InterPro" id="IPR012999">
    <property type="entry name" value="Pyr_OxRdtase_I_AS"/>
</dbReference>
<dbReference type="NCBIfam" id="NF004776">
    <property type="entry name" value="PRK06116.1"/>
    <property type="match status" value="1"/>
</dbReference>
<dbReference type="GO" id="GO:0050661">
    <property type="term" value="F:NADP binding"/>
    <property type="evidence" value="ECO:0007669"/>
    <property type="project" value="InterPro"/>
</dbReference>
<dbReference type="InterPro" id="IPR001100">
    <property type="entry name" value="Pyr_nuc-diS_OxRdtase"/>
</dbReference>
<dbReference type="InterPro" id="IPR006322">
    <property type="entry name" value="Glutathione_Rdtase_euk/bac"/>
</dbReference>
<dbReference type="GO" id="GO:0005739">
    <property type="term" value="C:mitochondrion"/>
    <property type="evidence" value="ECO:0007669"/>
    <property type="project" value="TreeGrafter"/>
</dbReference>
<evidence type="ECO:0000313" key="19">
    <source>
        <dbReference type="EMBL" id="CEP12372.1"/>
    </source>
</evidence>
<evidence type="ECO:0000256" key="4">
    <source>
        <dbReference type="ARBA" id="ARBA00017111"/>
    </source>
</evidence>
<comment type="function">
    <text evidence="11 16">Catalyzes the reduction of glutathione disulfide (GSSG) to reduced glutathione (GSH). Constitutes the major mechanism to maintain a high GSH:GSSG ratio in the cytosol.</text>
</comment>
<evidence type="ECO:0000256" key="3">
    <source>
        <dbReference type="ARBA" id="ARBA00012607"/>
    </source>
</evidence>
<dbReference type="NCBIfam" id="TIGR01421">
    <property type="entry name" value="gluta_reduc_1"/>
    <property type="match status" value="1"/>
</dbReference>
<dbReference type="FunFam" id="3.50.50.60:FF:000235">
    <property type="entry name" value="Glutathione reductase"/>
    <property type="match status" value="1"/>
</dbReference>
<feature type="binding site" evidence="13">
    <location>
        <begin position="152"/>
        <end position="154"/>
    </location>
    <ligand>
        <name>FAD</name>
        <dbReference type="ChEBI" id="CHEBI:57692"/>
    </ligand>
</feature>
<dbReference type="GO" id="GO:0045454">
    <property type="term" value="P:cell redox homeostasis"/>
    <property type="evidence" value="ECO:0007669"/>
    <property type="project" value="InterPro"/>
</dbReference>
<keyword evidence="13" id="KW-0547">Nucleotide-binding</keyword>
<keyword evidence="7 15" id="KW-0560">Oxidoreductase</keyword>
<evidence type="ECO:0000256" key="15">
    <source>
        <dbReference type="RuleBase" id="RU003691"/>
    </source>
</evidence>
<dbReference type="Pfam" id="PF02852">
    <property type="entry name" value="Pyr_redox_dim"/>
    <property type="match status" value="1"/>
</dbReference>
<dbReference type="GO" id="GO:0050660">
    <property type="term" value="F:flavin adenine dinucleotide binding"/>
    <property type="evidence" value="ECO:0007669"/>
    <property type="project" value="InterPro"/>
</dbReference>
<evidence type="ECO:0000256" key="12">
    <source>
        <dbReference type="PIRSR" id="PIRSR000350-2"/>
    </source>
</evidence>
<dbReference type="SUPFAM" id="SSF55424">
    <property type="entry name" value="FAD/NAD-linked reductases, dimerisation (C-terminal) domain"/>
    <property type="match status" value="1"/>
</dbReference>
<feature type="binding site" evidence="13">
    <location>
        <position position="277"/>
    </location>
    <ligand>
        <name>NAD(+)</name>
        <dbReference type="ChEBI" id="CHEBI:57540"/>
    </ligand>
</feature>
<feature type="binding site" evidence="13">
    <location>
        <position position="318"/>
    </location>
    <ligand>
        <name>FAD</name>
        <dbReference type="ChEBI" id="CHEBI:57692"/>
    </ligand>
</feature>
<dbReference type="PANTHER" id="PTHR42737">
    <property type="entry name" value="GLUTATHIONE REDUCTASE"/>
    <property type="match status" value="1"/>
</dbReference>
<sequence>MPPTTKDSIQVFDYIVIGGGSGGMAGARRAAGIHGATVALIEAHSVLGGTCVNVGCVPKKVMWNTASVFETLRQAKGYGYEFGQVKFDWSVIKEKRDAFVKRLNGIYKDNADREKVKRFHGHASFVNASTISITNEGTDPIEIKGKHILIATGSHAIVPKVPGAELGITSDGFFKLESQPKRVAVVGTGYIGVELAGIFHALGTDVTIFSRTKQILRKFDSIIKDTLLDQMQKTGVKFTFDSKVTALKKVDTGIAVQFESNGQKGELEVDTVLWAVGRASNTEGLNVAAAGVKINERHQIVVDEFQNTTTPNIYALGDVVGKAELTPVAIAAARKLSDRLFGGEQFAQSKLDYVNIPTVVFSHPTSGTIGYTEEEARAKYGDANIKVYVSKFGNMYFSVLEEKEPTAYKIVVSGPEEKVVGLHIIGRNSDEIMQGFGVAIRMGATKADFDNCVAIHPTSAEELVTMR</sequence>
<keyword evidence="13" id="KW-0520">NAD</keyword>
<evidence type="ECO:0000256" key="8">
    <source>
        <dbReference type="ARBA" id="ARBA00023157"/>
    </source>
</evidence>
<proteinExistence type="inferred from homology"/>
<evidence type="ECO:0000259" key="18">
    <source>
        <dbReference type="Pfam" id="PF07992"/>
    </source>
</evidence>
<keyword evidence="16" id="KW-0963">Cytoplasm</keyword>
<feature type="active site" description="Proton acceptor" evidence="12">
    <location>
        <position position="456"/>
    </location>
</feature>
<comment type="subcellular location">
    <subcellularLocation>
        <location evidence="16">Cytoplasm</location>
    </subcellularLocation>
</comment>
<dbReference type="InterPro" id="IPR023753">
    <property type="entry name" value="FAD/NAD-binding_dom"/>
</dbReference>
<feature type="domain" description="Pyridine nucleotide-disulphide oxidoreductase dimerisation" evidence="17">
    <location>
        <begin position="356"/>
        <end position="466"/>
    </location>
</feature>
<keyword evidence="5 15" id="KW-0285">Flavoprotein</keyword>
<evidence type="ECO:0000256" key="10">
    <source>
        <dbReference type="ARBA" id="ARBA00049142"/>
    </source>
</evidence>
<keyword evidence="9 15" id="KW-0676">Redox-active center</keyword>
<dbReference type="SUPFAM" id="SSF51905">
    <property type="entry name" value="FAD/NAD(P)-binding domain"/>
    <property type="match status" value="1"/>
</dbReference>
<evidence type="ECO:0000256" key="2">
    <source>
        <dbReference type="ARBA" id="ARBA00011738"/>
    </source>
</evidence>
<dbReference type="PRINTS" id="PR00368">
    <property type="entry name" value="FADPNR"/>
</dbReference>
<accession>A0A0B7N4Q4</accession>
<feature type="domain" description="FAD/NAD(P)-binding" evidence="18">
    <location>
        <begin position="12"/>
        <end position="333"/>
    </location>
</feature>
<evidence type="ECO:0000256" key="6">
    <source>
        <dbReference type="ARBA" id="ARBA00022827"/>
    </source>
</evidence>
<evidence type="ECO:0000256" key="11">
    <source>
        <dbReference type="ARBA" id="ARBA00056905"/>
    </source>
</evidence>
<comment type="catalytic activity">
    <reaction evidence="10 16">
        <text>2 glutathione + NADP(+) = glutathione disulfide + NADPH + H(+)</text>
        <dbReference type="Rhea" id="RHEA:11740"/>
        <dbReference type="ChEBI" id="CHEBI:15378"/>
        <dbReference type="ChEBI" id="CHEBI:57783"/>
        <dbReference type="ChEBI" id="CHEBI:57925"/>
        <dbReference type="ChEBI" id="CHEBI:58297"/>
        <dbReference type="ChEBI" id="CHEBI:58349"/>
        <dbReference type="EC" id="1.8.1.7"/>
    </reaction>
</comment>
<dbReference type="OrthoDB" id="5956163at2759"/>
<gene>
    <name evidence="19" type="primary">PARPA_06309.1 scaffold 21420</name>
</gene>
<dbReference type="EMBL" id="LN727632">
    <property type="protein sequence ID" value="CEP12372.1"/>
    <property type="molecule type" value="Genomic_DNA"/>
</dbReference>
<dbReference type="Pfam" id="PF07992">
    <property type="entry name" value="Pyr_redox_2"/>
    <property type="match status" value="1"/>
</dbReference>
<evidence type="ECO:0000259" key="17">
    <source>
        <dbReference type="Pfam" id="PF02852"/>
    </source>
</evidence>
<organism evidence="19 20">
    <name type="scientific">Parasitella parasitica</name>
    <dbReference type="NCBI Taxonomy" id="35722"/>
    <lineage>
        <taxon>Eukaryota</taxon>
        <taxon>Fungi</taxon>
        <taxon>Fungi incertae sedis</taxon>
        <taxon>Mucoromycota</taxon>
        <taxon>Mucoromycotina</taxon>
        <taxon>Mucoromycetes</taxon>
        <taxon>Mucorales</taxon>
        <taxon>Mucorineae</taxon>
        <taxon>Mucoraceae</taxon>
        <taxon>Parasitella</taxon>
    </lineage>
</organism>
<dbReference type="STRING" id="35722.A0A0B7N4Q4"/>
<evidence type="ECO:0000256" key="14">
    <source>
        <dbReference type="PIRSR" id="PIRSR000350-4"/>
    </source>
</evidence>
<dbReference type="GO" id="GO:0005829">
    <property type="term" value="C:cytosol"/>
    <property type="evidence" value="ECO:0007669"/>
    <property type="project" value="TreeGrafter"/>
</dbReference>
<dbReference type="PRINTS" id="PR00411">
    <property type="entry name" value="PNDRDTASEI"/>
</dbReference>
<dbReference type="GO" id="GO:0034599">
    <property type="term" value="P:cellular response to oxidative stress"/>
    <property type="evidence" value="ECO:0007669"/>
    <property type="project" value="TreeGrafter"/>
</dbReference>
<dbReference type="InterPro" id="IPR036188">
    <property type="entry name" value="FAD/NAD-bd_sf"/>
</dbReference>
<evidence type="ECO:0000256" key="13">
    <source>
        <dbReference type="PIRSR" id="PIRSR000350-3"/>
    </source>
</evidence>
<dbReference type="Proteomes" id="UP000054107">
    <property type="component" value="Unassembled WGS sequence"/>
</dbReference>
<keyword evidence="8" id="KW-1015">Disulfide bond</keyword>
<evidence type="ECO:0000256" key="1">
    <source>
        <dbReference type="ARBA" id="ARBA00007532"/>
    </source>
</evidence>